<dbReference type="RefSeq" id="WP_276235225.1">
    <property type="nucleotide sequence ID" value="NZ_CP119802.1"/>
</dbReference>
<reference evidence="2 3" key="1">
    <citation type="journal article" date="2019" name="Int. J. Syst. Evol. Microbiol.">
        <title>The Global Catalogue of Microorganisms (GCM) 10K type strain sequencing project: providing services to taxonomists for standard genome sequencing and annotation.</title>
        <authorList>
            <consortium name="The Broad Institute Genomics Platform"/>
            <consortium name="The Broad Institute Genome Sequencing Center for Infectious Disease"/>
            <person name="Wu L."/>
            <person name="Ma J."/>
        </authorList>
    </citation>
    <scope>NUCLEOTIDE SEQUENCE [LARGE SCALE GENOMIC DNA]</scope>
    <source>
        <strain evidence="2 3">DT85</strain>
    </source>
</reference>
<dbReference type="PANTHER" id="PTHR42930">
    <property type="entry name" value="PHOSPHATE-SPECIFIC TRANSPORT SYSTEM ACCESSORY PROTEIN PHOU"/>
    <property type="match status" value="1"/>
</dbReference>
<dbReference type="Pfam" id="PF04014">
    <property type="entry name" value="MazE_antitoxin"/>
    <property type="match status" value="1"/>
</dbReference>
<dbReference type="InterPro" id="IPR026022">
    <property type="entry name" value="PhoU_dom"/>
</dbReference>
<gene>
    <name evidence="2" type="ORF">ACFQJ4_02715</name>
</gene>
<evidence type="ECO:0000313" key="2">
    <source>
        <dbReference type="EMBL" id="MFC7234223.1"/>
    </source>
</evidence>
<evidence type="ECO:0000313" key="3">
    <source>
        <dbReference type="Proteomes" id="UP001596398"/>
    </source>
</evidence>
<evidence type="ECO:0000259" key="1">
    <source>
        <dbReference type="SMART" id="SM00966"/>
    </source>
</evidence>
<sequence length="331" mass="35855">METRKVQVTGGSTYTVSLPKDWATANGVSGGSVVEFHPEDDALLLTPRRDEEKVEGTLDITGLEGDQLTRAVMTMYVSGFDIITLEAPRISAGQRRTIRDATQGLVGLEVIGETSEHVQLQDLLDSSELSVHNAVTRMRLVATTMLADAVDALVENDADLAADVVQRDDDVNRLYYMVSRVFRSVLRDPSTAAEVGLDRETAFDYHSCARQLERVADHASKIAQNAQELDAPPEAVADELRSLHDAAVAVIERAMDAMLAEDSDEATRLANEARQSVDDVDALVRETDALLLDLDPQEAQLLGLVVDSLSRAGDYGGNIAETALQKAAPKP</sequence>
<dbReference type="InterPro" id="IPR007159">
    <property type="entry name" value="SpoVT-AbrB_dom"/>
</dbReference>
<dbReference type="InterPro" id="IPR028366">
    <property type="entry name" value="PhoU"/>
</dbReference>
<proteinExistence type="predicted"/>
<accession>A0ABD5ZLR7</accession>
<dbReference type="Proteomes" id="UP001596398">
    <property type="component" value="Unassembled WGS sequence"/>
</dbReference>
<dbReference type="GeneID" id="79265888"/>
<name>A0ABD5ZLR7_9EURY</name>
<keyword evidence="3" id="KW-1185">Reference proteome</keyword>
<dbReference type="AlphaFoldDB" id="A0ABD5ZLR7"/>
<organism evidence="2 3">
    <name type="scientific">Halosegnis marinus</name>
    <dbReference type="NCBI Taxonomy" id="3034023"/>
    <lineage>
        <taxon>Archaea</taxon>
        <taxon>Methanobacteriati</taxon>
        <taxon>Methanobacteriota</taxon>
        <taxon>Stenosarchaea group</taxon>
        <taxon>Halobacteria</taxon>
        <taxon>Halobacteriales</taxon>
        <taxon>Natronomonadaceae</taxon>
        <taxon>Halosegnis</taxon>
    </lineage>
</organism>
<dbReference type="Pfam" id="PF01895">
    <property type="entry name" value="PhoU"/>
    <property type="match status" value="1"/>
</dbReference>
<dbReference type="InterPro" id="IPR038078">
    <property type="entry name" value="PhoU-like_sf"/>
</dbReference>
<dbReference type="Gene3D" id="1.20.58.220">
    <property type="entry name" value="Phosphate transport system protein phou homolog 2, domain 2"/>
    <property type="match status" value="2"/>
</dbReference>
<comment type="caution">
    <text evidence="2">The sequence shown here is derived from an EMBL/GenBank/DDBJ whole genome shotgun (WGS) entry which is preliminary data.</text>
</comment>
<protein>
    <submittedName>
        <fullName evidence="2">PhoU domain-containing protein</fullName>
    </submittedName>
</protein>
<dbReference type="PANTHER" id="PTHR42930:SF6">
    <property type="entry name" value="PHOSPHATE REGULATORY PROTEIN-LIKE PROTEIN"/>
    <property type="match status" value="1"/>
</dbReference>
<dbReference type="SMART" id="SM00966">
    <property type="entry name" value="SpoVT_AbrB"/>
    <property type="match status" value="1"/>
</dbReference>
<dbReference type="SUPFAM" id="SSF109755">
    <property type="entry name" value="PhoU-like"/>
    <property type="match status" value="1"/>
</dbReference>
<feature type="domain" description="SpoVT-AbrB" evidence="1">
    <location>
        <begin position="8"/>
        <end position="53"/>
    </location>
</feature>
<dbReference type="EMBL" id="JBHTAP010000001">
    <property type="protein sequence ID" value="MFC7234223.1"/>
    <property type="molecule type" value="Genomic_DNA"/>
</dbReference>